<name>A0A645CF16_9ZZZZ</name>
<evidence type="ECO:0000256" key="1">
    <source>
        <dbReference type="SAM" id="Phobius"/>
    </source>
</evidence>
<feature type="domain" description="VanZ-like" evidence="2">
    <location>
        <begin position="18"/>
        <end position="118"/>
    </location>
</feature>
<dbReference type="AlphaFoldDB" id="A0A645CF16"/>
<keyword evidence="1" id="KW-0472">Membrane</keyword>
<reference evidence="3" key="1">
    <citation type="submission" date="2019-08" db="EMBL/GenBank/DDBJ databases">
        <authorList>
            <person name="Kucharzyk K."/>
            <person name="Murdoch R.W."/>
            <person name="Higgins S."/>
            <person name="Loffler F."/>
        </authorList>
    </citation>
    <scope>NUCLEOTIDE SEQUENCE</scope>
</reference>
<gene>
    <name evidence="3" type="ORF">SDC9_122514</name>
</gene>
<comment type="caution">
    <text evidence="3">The sequence shown here is derived from an EMBL/GenBank/DDBJ whole genome shotgun (WGS) entry which is preliminary data.</text>
</comment>
<evidence type="ECO:0000259" key="2">
    <source>
        <dbReference type="Pfam" id="PF04892"/>
    </source>
</evidence>
<accession>A0A645CF16</accession>
<feature type="transmembrane region" description="Helical" evidence="1">
    <location>
        <begin position="12"/>
        <end position="30"/>
    </location>
</feature>
<dbReference type="EMBL" id="VSSQ01026678">
    <property type="protein sequence ID" value="MPM75521.1"/>
    <property type="molecule type" value="Genomic_DNA"/>
</dbReference>
<evidence type="ECO:0000313" key="3">
    <source>
        <dbReference type="EMBL" id="MPM75521.1"/>
    </source>
</evidence>
<organism evidence="3">
    <name type="scientific">bioreactor metagenome</name>
    <dbReference type="NCBI Taxonomy" id="1076179"/>
    <lineage>
        <taxon>unclassified sequences</taxon>
        <taxon>metagenomes</taxon>
        <taxon>ecological metagenomes</taxon>
    </lineage>
</organism>
<protein>
    <recommendedName>
        <fullName evidence="2">VanZ-like domain-containing protein</fullName>
    </recommendedName>
</protein>
<proteinExistence type="predicted"/>
<dbReference type="Pfam" id="PF04892">
    <property type="entry name" value="VanZ"/>
    <property type="match status" value="1"/>
</dbReference>
<sequence length="137" mass="15772">MSVKKTNPILKAASYYLPVLLWAALIFFFSNQESLPSFETSFLDFLFKKSAHMFVYAVLYLLLFRAFAQESAWQLSRKNFLLPFFLCFLYSVTDEIHQHFTPGRHPSPRDVGFDLLGVSSVLLFQQGFFIPNKGISA</sequence>
<keyword evidence="1" id="KW-1133">Transmembrane helix</keyword>
<feature type="transmembrane region" description="Helical" evidence="1">
    <location>
        <begin position="50"/>
        <end position="68"/>
    </location>
</feature>
<dbReference type="NCBIfam" id="NF037970">
    <property type="entry name" value="vanZ_1"/>
    <property type="match status" value="1"/>
</dbReference>
<dbReference type="InterPro" id="IPR006976">
    <property type="entry name" value="VanZ-like"/>
</dbReference>
<keyword evidence="1" id="KW-0812">Transmembrane</keyword>